<dbReference type="EC" id="4.2.1.136" evidence="6"/>
<feature type="binding site" evidence="6">
    <location>
        <position position="227"/>
    </location>
    <ligand>
        <name>(6S)-NADPHX</name>
        <dbReference type="ChEBI" id="CHEBI:64076"/>
    </ligand>
</feature>
<proteinExistence type="inferred from homology"/>
<keyword evidence="2 6" id="KW-0067">ATP-binding</keyword>
<dbReference type="PROSITE" id="PS51383">
    <property type="entry name" value="YJEF_C_3"/>
    <property type="match status" value="1"/>
</dbReference>
<evidence type="ECO:0000256" key="6">
    <source>
        <dbReference type="HAMAP-Rule" id="MF_01965"/>
    </source>
</evidence>
<comment type="similarity">
    <text evidence="6">Belongs to the NnrD/CARKD family.</text>
</comment>
<dbReference type="Gene3D" id="3.40.1190.20">
    <property type="match status" value="1"/>
</dbReference>
<evidence type="ECO:0000313" key="9">
    <source>
        <dbReference type="Proteomes" id="UP000178187"/>
    </source>
</evidence>
<dbReference type="GO" id="GO:0110051">
    <property type="term" value="P:metabolite repair"/>
    <property type="evidence" value="ECO:0007669"/>
    <property type="project" value="TreeGrafter"/>
</dbReference>
<dbReference type="HAMAP" id="MF_01965">
    <property type="entry name" value="NADHX_dehydratase"/>
    <property type="match status" value="1"/>
</dbReference>
<evidence type="ECO:0000256" key="4">
    <source>
        <dbReference type="ARBA" id="ARBA00023027"/>
    </source>
</evidence>
<evidence type="ECO:0000256" key="1">
    <source>
        <dbReference type="ARBA" id="ARBA00022741"/>
    </source>
</evidence>
<dbReference type="InterPro" id="IPR029056">
    <property type="entry name" value="Ribokinase-like"/>
</dbReference>
<evidence type="ECO:0000259" key="7">
    <source>
        <dbReference type="PROSITE" id="PS51383"/>
    </source>
</evidence>
<dbReference type="GO" id="GO:0005524">
    <property type="term" value="F:ATP binding"/>
    <property type="evidence" value="ECO:0007669"/>
    <property type="project" value="UniProtKB-KW"/>
</dbReference>
<feature type="binding site" evidence="6">
    <location>
        <position position="109"/>
    </location>
    <ligand>
        <name>(6S)-NADPHX</name>
        <dbReference type="ChEBI" id="CHEBI:64076"/>
    </ligand>
</feature>
<reference evidence="8 9" key="1">
    <citation type="journal article" date="2016" name="Nat. Commun.">
        <title>Thousands of microbial genomes shed light on interconnected biogeochemical processes in an aquifer system.</title>
        <authorList>
            <person name="Anantharaman K."/>
            <person name="Brown C.T."/>
            <person name="Hug L.A."/>
            <person name="Sharon I."/>
            <person name="Castelle C.J."/>
            <person name="Probst A.J."/>
            <person name="Thomas B.C."/>
            <person name="Singh A."/>
            <person name="Wilkins M.J."/>
            <person name="Karaoz U."/>
            <person name="Brodie E.L."/>
            <person name="Williams K.H."/>
            <person name="Hubbard S.S."/>
            <person name="Banfield J.F."/>
        </authorList>
    </citation>
    <scope>NUCLEOTIDE SEQUENCE [LARGE SCALE GENOMIC DNA]</scope>
</reference>
<feature type="binding site" evidence="6">
    <location>
        <begin position="197"/>
        <end position="201"/>
    </location>
    <ligand>
        <name>AMP</name>
        <dbReference type="ChEBI" id="CHEBI:456215"/>
    </ligand>
</feature>
<keyword evidence="3 6" id="KW-0521">NADP</keyword>
<dbReference type="InterPro" id="IPR000631">
    <property type="entry name" value="CARKD"/>
</dbReference>
<evidence type="ECO:0000313" key="8">
    <source>
        <dbReference type="EMBL" id="OGW95977.1"/>
    </source>
</evidence>
<name>A0A1G1KSU9_9BACT</name>
<keyword evidence="5 6" id="KW-0456">Lyase</keyword>
<feature type="binding site" evidence="6">
    <location>
        <position position="160"/>
    </location>
    <ligand>
        <name>(6S)-NADPHX</name>
        <dbReference type="ChEBI" id="CHEBI:64076"/>
    </ligand>
</feature>
<dbReference type="EMBL" id="MHFR01000055">
    <property type="protein sequence ID" value="OGW95977.1"/>
    <property type="molecule type" value="Genomic_DNA"/>
</dbReference>
<gene>
    <name evidence="6" type="primary">nnrD</name>
    <name evidence="8" type="ORF">A3G33_00075</name>
</gene>
<comment type="cofactor">
    <cofactor evidence="6">
        <name>Mg(2+)</name>
        <dbReference type="ChEBI" id="CHEBI:18420"/>
    </cofactor>
</comment>
<dbReference type="AlphaFoldDB" id="A0A1G1KSU9"/>
<dbReference type="Pfam" id="PF01256">
    <property type="entry name" value="Carb_kinase"/>
    <property type="match status" value="1"/>
</dbReference>
<dbReference type="Proteomes" id="UP000178187">
    <property type="component" value="Unassembled WGS sequence"/>
</dbReference>
<feature type="binding site" evidence="6">
    <location>
        <position position="38"/>
    </location>
    <ligand>
        <name>(6S)-NADPHX</name>
        <dbReference type="ChEBI" id="CHEBI:64076"/>
    </ligand>
</feature>
<evidence type="ECO:0000256" key="2">
    <source>
        <dbReference type="ARBA" id="ARBA00022840"/>
    </source>
</evidence>
<comment type="caution">
    <text evidence="8">The sequence shown here is derived from an EMBL/GenBank/DDBJ whole genome shotgun (WGS) entry which is preliminary data.</text>
</comment>
<dbReference type="NCBIfam" id="TIGR00196">
    <property type="entry name" value="yjeF_cterm"/>
    <property type="match status" value="1"/>
</dbReference>
<dbReference type="GO" id="GO:0052855">
    <property type="term" value="F:ADP-dependent NAD(P)H-hydrate dehydratase activity"/>
    <property type="evidence" value="ECO:0007669"/>
    <property type="project" value="UniProtKB-UniRule"/>
</dbReference>
<sequence>MNIKSKIRNKLLSRKTDSHKGDYGRVFILAGSRGMSGACVLTSLAALRSGAGLVTVGVPASLCGPLARRLAEAIMKPLPETHDGTVSKKAIPIIRKFLSSQDVLAVGPGLSQNSETQSVVRKLILESQIPMVIDADGLNSFKGKSDLLKNIKAPTVLTPHPGEFVRLFGGQKPKGDFERRKRALEISIEYKVVVVLKGHHTVVASPRGEIYINQTGNPGMATGGSGDVLTGIISAFLGQRLSPFDAACFGVYVHGLAGDLAAKDKGEISLIAGDLIDFLPKAFSKMAK</sequence>
<dbReference type="SUPFAM" id="SSF53613">
    <property type="entry name" value="Ribokinase-like"/>
    <property type="match status" value="1"/>
</dbReference>
<dbReference type="PANTHER" id="PTHR12592:SF0">
    <property type="entry name" value="ATP-DEPENDENT (S)-NAD(P)H-HYDRATE DEHYDRATASE"/>
    <property type="match status" value="1"/>
</dbReference>
<protein>
    <recommendedName>
        <fullName evidence="6">ADP-dependent (S)-NAD(P)H-hydrate dehydratase</fullName>
        <ecNumber evidence="6">4.2.1.136</ecNumber>
    </recommendedName>
    <alternativeName>
        <fullName evidence="6">ADP-dependent NAD(P)HX dehydratase</fullName>
    </alternativeName>
</protein>
<keyword evidence="1 6" id="KW-0547">Nucleotide-binding</keyword>
<comment type="function">
    <text evidence="6">Catalyzes the dehydration of the S-form of NAD(P)HX at the expense of ADP, which is converted to AMP. Together with NAD(P)HX epimerase, which catalyzes the epimerization of the S- and R-forms, the enzyme allows the repair of both epimers of NAD(P)HX, a damaged form of NAD(P)H that is a result of enzymatic or heat-dependent hydration.</text>
</comment>
<comment type="subunit">
    <text evidence="6">Homotetramer.</text>
</comment>
<dbReference type="InterPro" id="IPR017953">
    <property type="entry name" value="Carbohydrate_kinase_pred_CS"/>
</dbReference>
<keyword evidence="4 6" id="KW-0520">NAD</keyword>
<dbReference type="PROSITE" id="PS01050">
    <property type="entry name" value="YJEF_C_2"/>
    <property type="match status" value="1"/>
</dbReference>
<evidence type="ECO:0000256" key="3">
    <source>
        <dbReference type="ARBA" id="ARBA00022857"/>
    </source>
</evidence>
<evidence type="ECO:0000256" key="5">
    <source>
        <dbReference type="ARBA" id="ARBA00023239"/>
    </source>
</evidence>
<dbReference type="CDD" id="cd01171">
    <property type="entry name" value="YXKO-related"/>
    <property type="match status" value="1"/>
</dbReference>
<dbReference type="GO" id="GO:0052856">
    <property type="term" value="F:NAD(P)HX epimerase activity"/>
    <property type="evidence" value="ECO:0007669"/>
    <property type="project" value="TreeGrafter"/>
</dbReference>
<dbReference type="PANTHER" id="PTHR12592">
    <property type="entry name" value="ATP-DEPENDENT (S)-NAD(P)H-HYDRATE DEHYDRATASE FAMILY MEMBER"/>
    <property type="match status" value="1"/>
</dbReference>
<accession>A0A1G1KSU9</accession>
<dbReference type="GO" id="GO:0046496">
    <property type="term" value="P:nicotinamide nucleotide metabolic process"/>
    <property type="evidence" value="ECO:0007669"/>
    <property type="project" value="UniProtKB-UniRule"/>
</dbReference>
<feature type="binding site" evidence="6">
    <location>
        <position position="226"/>
    </location>
    <ligand>
        <name>AMP</name>
        <dbReference type="ChEBI" id="CHEBI:456215"/>
    </ligand>
</feature>
<comment type="catalytic activity">
    <reaction evidence="6">
        <text>(6S)-NADPHX + ADP = AMP + phosphate + NADPH + H(+)</text>
        <dbReference type="Rhea" id="RHEA:32235"/>
        <dbReference type="ChEBI" id="CHEBI:15378"/>
        <dbReference type="ChEBI" id="CHEBI:43474"/>
        <dbReference type="ChEBI" id="CHEBI:57783"/>
        <dbReference type="ChEBI" id="CHEBI:64076"/>
        <dbReference type="ChEBI" id="CHEBI:456215"/>
        <dbReference type="ChEBI" id="CHEBI:456216"/>
        <dbReference type="EC" id="4.2.1.136"/>
    </reaction>
</comment>
<feature type="domain" description="YjeF C-terminal" evidence="7">
    <location>
        <begin position="3"/>
        <end position="286"/>
    </location>
</feature>
<organism evidence="8 9">
    <name type="scientific">Candidatus Danuiimicrobium aquiferis</name>
    <dbReference type="NCBI Taxonomy" id="1801832"/>
    <lineage>
        <taxon>Bacteria</taxon>
        <taxon>Pseudomonadati</taxon>
        <taxon>Candidatus Omnitrophota</taxon>
        <taxon>Candidatus Danuiimicrobium</taxon>
    </lineage>
</organism>
<comment type="catalytic activity">
    <reaction evidence="6">
        <text>(6S)-NADHX + ADP = AMP + phosphate + NADH + H(+)</text>
        <dbReference type="Rhea" id="RHEA:32223"/>
        <dbReference type="ChEBI" id="CHEBI:15378"/>
        <dbReference type="ChEBI" id="CHEBI:43474"/>
        <dbReference type="ChEBI" id="CHEBI:57945"/>
        <dbReference type="ChEBI" id="CHEBI:64074"/>
        <dbReference type="ChEBI" id="CHEBI:456215"/>
        <dbReference type="ChEBI" id="CHEBI:456216"/>
        <dbReference type="EC" id="4.2.1.136"/>
    </reaction>
</comment>